<keyword evidence="4" id="KW-0472">Membrane</keyword>
<dbReference type="PROSITE" id="PS50222">
    <property type="entry name" value="EF_HAND_2"/>
    <property type="match status" value="1"/>
</dbReference>
<keyword evidence="4" id="KW-0812">Transmembrane</keyword>
<evidence type="ECO:0000313" key="7">
    <source>
        <dbReference type="Proteomes" id="UP000078348"/>
    </source>
</evidence>
<feature type="compositionally biased region" description="Basic and acidic residues" evidence="3">
    <location>
        <begin position="1271"/>
        <end position="1306"/>
    </location>
</feature>
<evidence type="ECO:0000256" key="2">
    <source>
        <dbReference type="SAM" id="Coils"/>
    </source>
</evidence>
<feature type="compositionally biased region" description="Basic and acidic residues" evidence="3">
    <location>
        <begin position="1395"/>
        <end position="1429"/>
    </location>
</feature>
<feature type="compositionally biased region" description="Basic and acidic residues" evidence="3">
    <location>
        <begin position="1370"/>
        <end position="1388"/>
    </location>
</feature>
<comment type="caution">
    <text evidence="6">The sequence shown here is derived from an EMBL/GenBank/DDBJ whole genome shotgun (WGS) entry which is preliminary data.</text>
</comment>
<feature type="region of interest" description="Disordered" evidence="3">
    <location>
        <begin position="263"/>
        <end position="282"/>
    </location>
</feature>
<dbReference type="OrthoDB" id="306198at2759"/>
<feature type="compositionally biased region" description="Acidic residues" evidence="3">
    <location>
        <begin position="1346"/>
        <end position="1369"/>
    </location>
</feature>
<dbReference type="PROSITE" id="PS00018">
    <property type="entry name" value="EF_HAND_1"/>
    <property type="match status" value="1"/>
</dbReference>
<evidence type="ECO:0000313" key="6">
    <source>
        <dbReference type="EMBL" id="OAO14042.1"/>
    </source>
</evidence>
<evidence type="ECO:0000256" key="3">
    <source>
        <dbReference type="SAM" id="MobiDB-lite"/>
    </source>
</evidence>
<dbReference type="InterPro" id="IPR002048">
    <property type="entry name" value="EF_hand_dom"/>
</dbReference>
<dbReference type="EMBL" id="LXWW01000289">
    <property type="protein sequence ID" value="OAO14042.1"/>
    <property type="molecule type" value="Genomic_DNA"/>
</dbReference>
<dbReference type="CDD" id="cd00051">
    <property type="entry name" value="EFh"/>
    <property type="match status" value="1"/>
</dbReference>
<feature type="compositionally biased region" description="Basic and acidic residues" evidence="3">
    <location>
        <begin position="1445"/>
        <end position="1468"/>
    </location>
</feature>
<feature type="domain" description="EF-hand" evidence="5">
    <location>
        <begin position="814"/>
        <end position="849"/>
    </location>
</feature>
<evidence type="ECO:0000256" key="4">
    <source>
        <dbReference type="SAM" id="Phobius"/>
    </source>
</evidence>
<feature type="compositionally biased region" description="Basic residues" evidence="3">
    <location>
        <begin position="1512"/>
        <end position="1527"/>
    </location>
</feature>
<feature type="compositionally biased region" description="Acidic residues" evidence="3">
    <location>
        <begin position="1430"/>
        <end position="1444"/>
    </location>
</feature>
<feature type="region of interest" description="Disordered" evidence="3">
    <location>
        <begin position="1271"/>
        <end position="1577"/>
    </location>
</feature>
<evidence type="ECO:0000259" key="5">
    <source>
        <dbReference type="PROSITE" id="PS50222"/>
    </source>
</evidence>
<gene>
    <name evidence="6" type="ORF">AV274_4220</name>
</gene>
<protein>
    <submittedName>
        <fullName evidence="6">Trans-sialidase</fullName>
    </submittedName>
</protein>
<dbReference type="GO" id="GO:0005509">
    <property type="term" value="F:calcium ion binding"/>
    <property type="evidence" value="ECO:0007669"/>
    <property type="project" value="InterPro"/>
</dbReference>
<feature type="transmembrane region" description="Helical" evidence="4">
    <location>
        <begin position="20"/>
        <end position="37"/>
    </location>
</feature>
<feature type="compositionally biased region" description="Acidic residues" evidence="3">
    <location>
        <begin position="1469"/>
        <end position="1480"/>
    </location>
</feature>
<dbReference type="Gene3D" id="1.10.238.10">
    <property type="entry name" value="EF-hand"/>
    <property type="match status" value="1"/>
</dbReference>
<dbReference type="SUPFAM" id="SSF47473">
    <property type="entry name" value="EF-hand"/>
    <property type="match status" value="1"/>
</dbReference>
<feature type="compositionally biased region" description="Basic and acidic residues" evidence="3">
    <location>
        <begin position="1528"/>
        <end position="1540"/>
    </location>
</feature>
<keyword evidence="2" id="KW-0175">Coiled coil</keyword>
<reference evidence="6 7" key="1">
    <citation type="submission" date="2016-05" db="EMBL/GenBank/DDBJ databases">
        <title>Nuclear genome of Blastocystis sp. subtype 1 NandII.</title>
        <authorList>
            <person name="Gentekaki E."/>
            <person name="Curtis B."/>
            <person name="Stairs C."/>
            <person name="Eme L."/>
            <person name="Herman E."/>
            <person name="Klimes V."/>
            <person name="Arias M.C."/>
            <person name="Elias M."/>
            <person name="Hilliou F."/>
            <person name="Klute M."/>
            <person name="Malik S.-B."/>
            <person name="Pightling A."/>
            <person name="Rachubinski R."/>
            <person name="Salas D."/>
            <person name="Schlacht A."/>
            <person name="Suga H."/>
            <person name="Archibald J."/>
            <person name="Ball S.G."/>
            <person name="Clark G."/>
            <person name="Dacks J."/>
            <person name="Van Der Giezen M."/>
            <person name="Tsaousis A."/>
            <person name="Roger A."/>
        </authorList>
    </citation>
    <scope>NUCLEOTIDE SEQUENCE [LARGE SCALE GENOMIC DNA]</scope>
    <source>
        <strain evidence="7">ATCC 50177 / NandII</strain>
    </source>
</reference>
<keyword evidence="1" id="KW-0106">Calcium</keyword>
<name>A0A196SD35_BLAHN</name>
<dbReference type="InterPro" id="IPR011992">
    <property type="entry name" value="EF-hand-dom_pair"/>
</dbReference>
<keyword evidence="4" id="KW-1133">Transmembrane helix</keyword>
<feature type="region of interest" description="Disordered" evidence="3">
    <location>
        <begin position="207"/>
        <end position="248"/>
    </location>
</feature>
<feature type="coiled-coil region" evidence="2">
    <location>
        <begin position="1051"/>
        <end position="1092"/>
    </location>
</feature>
<dbReference type="Proteomes" id="UP000078348">
    <property type="component" value="Unassembled WGS sequence"/>
</dbReference>
<keyword evidence="7" id="KW-1185">Reference proteome</keyword>
<dbReference type="InterPro" id="IPR018247">
    <property type="entry name" value="EF_Hand_1_Ca_BS"/>
</dbReference>
<sequence>MELWKTVDMTQYDVKNHSYCYLLPIYVLCKMICLYFLNGETRFDAISAYCNLLQSFISEWISSLQHERTHSFLAEHPDLVQYLYQLIKDIVYFLNMIEETDRASRFFWVLEYIDIDRIDPVSRIQSQVSSGSYHKKQGSRYDSNNGDFRLLMWLILLLILLRVLLIQLRVRLIQLRVLLIQLRVLRVLLILLRARLNRGASGEEGSETWRRRRGLARHQSMDSIRSTRASGKFYASPAREGSRGSFGFSNRSRSFHSIRLQGAANGPRNTHHSSHGSFGSYNGNHNSNNGFYNGSHGERAGSGSATHLRELQRWEGEESGLTLEEEGRDAPFDQFSANKEKFGIDAVFNEELYNVPMSAYDVKEEEWQEVLSAAREMEKGLSADDGRERLAGEIGDGEEDAALYSDMTKVLEVDNSIKGSVQFQFNESISYTALNMIIMAIRRSQIGYYSLFCDSAATNRGLVLPAMLQCFVEGVLDVYHSYLSCPCNMLQEEPFFYLRGISFIAMFTHDKSFKRVCYASLSGEMLSEIAKEDVRFVKMKDDDADDIAEEDLLLYRSNSRLLSSNSNFTQPESSNVGIVIRDALSLHRFVNYLINYSIHLPDGKDMTQVISSLSFAHSTWTMLNPVLHRNVLVKGVPATTMVVNGVVTKTSLQKLVSVVNTVLEKANVSGSYAIHCSTDRFSQVLNHSINVKCMKTTNLVNGRIIEEALLDEVKDRHDPFEDPSMNLQLLWEIRNNLKTLYSPDCEGVSFSIENIAYPEDDVDFDLTRSRFIELLEKKDVFKELREFTKSFKDGDHDGYITFIDFSNYLSEQGMDSQLADTLFPMCDESMDGFLDEDEFVRAARIAKVSQSGEPLPFAIPESLRDLSKVAKKQDAMTSQDLQFSLDMDMIPSFGTESMVDGNSFANSTADANSFANSTADANSFATSTTDANPFANSTADANSFANSTVDANPFASSAADSNPFAAEATDADFFSHPAAKTNPFAEDLEEPAANTNPFAEGLEEAEEAERQALEALKDPNAVPAIISDNRDKLKTQWRANMQKWRSTECVLRDKAEEITAKQEENAKLREQIEALQRALDESQSAVEQKLKRISTLQATLNNHLVNNRLDRPVRVAYDQPDLTDLFSPPEDKPAGDAAQGLSPQAAVGLDVPLSYDVLEEDDSIAAPRSAFDIFAAPLPEDFRTTSPRERNMVPEQPVANPRAFARSKKARSFFTSEPAAEAISDGESSDEDLKPVMQTTFSAFSRGGKRDVNQMGTSRWYRGAYETKRKMADVIREEEEERKRLEEEAKKREEERKKEEKKEEKKAKKKAKEAKKKAEKEASYSEYSYSEAEEVAAKPVVFVMSDSDDVFSDEDLPAEKPVEEEEKPVEEEKPAEGVKEEEKPVEEKPAEEEKEEVKEEEKEEKEEKPAEEVKEEKPAEEVKEEKPEEKEEEFSDDFTEDEEAPAEKPEKKEEEKPEEKEEKPAKDESIDDFTDEEEEKEEKKEEEDKKEDKEEEKEEKKEEEDKKEDKKKSKKDKAAKKPKAKKDKKPEEKKTEEKNERRGRRGKKEADKKETGGALGELGPAKPKKKKKKPAAK</sequence>
<feature type="compositionally biased region" description="Basic and acidic residues" evidence="3">
    <location>
        <begin position="1481"/>
        <end position="1511"/>
    </location>
</feature>
<organism evidence="6 7">
    <name type="scientific">Blastocystis sp. subtype 1 (strain ATCC 50177 / NandII)</name>
    <dbReference type="NCBI Taxonomy" id="478820"/>
    <lineage>
        <taxon>Eukaryota</taxon>
        <taxon>Sar</taxon>
        <taxon>Stramenopiles</taxon>
        <taxon>Bigyra</taxon>
        <taxon>Opalozoa</taxon>
        <taxon>Opalinata</taxon>
        <taxon>Blastocystidae</taxon>
        <taxon>Blastocystis</taxon>
    </lineage>
</organism>
<feature type="transmembrane region" description="Helical" evidence="4">
    <location>
        <begin position="148"/>
        <end position="165"/>
    </location>
</feature>
<evidence type="ECO:0000256" key="1">
    <source>
        <dbReference type="ARBA" id="ARBA00022837"/>
    </source>
</evidence>
<proteinExistence type="predicted"/>
<accession>A0A196SD35</accession>
<feature type="compositionally biased region" description="Basic residues" evidence="3">
    <location>
        <begin position="1566"/>
        <end position="1577"/>
    </location>
</feature>